<dbReference type="Proteomes" id="UP001470230">
    <property type="component" value="Unassembled WGS sequence"/>
</dbReference>
<keyword evidence="2" id="KW-1185">Reference proteome</keyword>
<dbReference type="EMBL" id="JAPFFF010000017">
    <property type="protein sequence ID" value="KAK8864083.1"/>
    <property type="molecule type" value="Genomic_DNA"/>
</dbReference>
<gene>
    <name evidence="1" type="ORF">M9Y10_011778</name>
</gene>
<sequence>MSRSSIPVNPLESCKNTSISDIMNEYAKAEVTVWIKLKDILRINGHIGPWNDTGVVIKNYTIIYTDEDCEPVVFPNRHIFLPWNNIVAIQQSE</sequence>
<name>A0ABR2IMK8_9EUKA</name>
<protein>
    <submittedName>
        <fullName evidence="1">Uncharacterized protein</fullName>
    </submittedName>
</protein>
<reference evidence="1 2" key="1">
    <citation type="submission" date="2024-04" db="EMBL/GenBank/DDBJ databases">
        <title>Tritrichomonas musculus Genome.</title>
        <authorList>
            <person name="Alves-Ferreira E."/>
            <person name="Grigg M."/>
            <person name="Lorenzi H."/>
            <person name="Galac M."/>
        </authorList>
    </citation>
    <scope>NUCLEOTIDE SEQUENCE [LARGE SCALE GENOMIC DNA]</scope>
    <source>
        <strain evidence="1 2">EAF2021</strain>
    </source>
</reference>
<organism evidence="1 2">
    <name type="scientific">Tritrichomonas musculus</name>
    <dbReference type="NCBI Taxonomy" id="1915356"/>
    <lineage>
        <taxon>Eukaryota</taxon>
        <taxon>Metamonada</taxon>
        <taxon>Parabasalia</taxon>
        <taxon>Tritrichomonadida</taxon>
        <taxon>Tritrichomonadidae</taxon>
        <taxon>Tritrichomonas</taxon>
    </lineage>
</organism>
<proteinExistence type="predicted"/>
<accession>A0ABR2IMK8</accession>
<evidence type="ECO:0000313" key="2">
    <source>
        <dbReference type="Proteomes" id="UP001470230"/>
    </source>
</evidence>
<evidence type="ECO:0000313" key="1">
    <source>
        <dbReference type="EMBL" id="KAK8864083.1"/>
    </source>
</evidence>
<comment type="caution">
    <text evidence="1">The sequence shown here is derived from an EMBL/GenBank/DDBJ whole genome shotgun (WGS) entry which is preliminary data.</text>
</comment>